<dbReference type="AlphaFoldDB" id="A0A316V4P7"/>
<feature type="region of interest" description="Disordered" evidence="1">
    <location>
        <begin position="33"/>
        <end position="69"/>
    </location>
</feature>
<evidence type="ECO:0008006" key="5">
    <source>
        <dbReference type="Google" id="ProtNLM"/>
    </source>
</evidence>
<feature type="compositionally biased region" description="Polar residues" evidence="1">
    <location>
        <begin position="992"/>
        <end position="1008"/>
    </location>
</feature>
<feature type="region of interest" description="Disordered" evidence="1">
    <location>
        <begin position="1072"/>
        <end position="1103"/>
    </location>
</feature>
<feature type="compositionally biased region" description="Polar residues" evidence="1">
    <location>
        <begin position="52"/>
        <end position="63"/>
    </location>
</feature>
<evidence type="ECO:0000313" key="3">
    <source>
        <dbReference type="EMBL" id="PWN32234.1"/>
    </source>
</evidence>
<sequence length="1103" mass="129767">MTINRFVTLWLSFVVHTALASVQLRKRANKHTGFDLNKSPAAETDSDDDLNHSPNQPLKATTSSDRHTEKSALIQHLQDQHIAREQLHLKALHQAKETGSSYQKAYWMIKKEAFLESMRVNEPERYNTRQEIQGSKRKKINQRRNIDRPKSKYQKLIKLRNEGTITPEQSIELADQARKDLIRKQRYRKKKKEEGQIQAKSSTKGVKIVELQKRGNNHRNLDLNKSPVAASSSDDEVNQSFSHSPEATISSNPQVQKKDSNQHTGSFGHNKNPIDDSAARDNLRTKALQHAKETGQSYQKAYWIIKKQAFLENMRVNDPERWNTRQAVKKEKRKRKEMNDPGRPKNKYLRLLKLRREGKLTLAQETELADQKQKYSMLRQKPSAQLQKRGNNRMELDLNKSPAAESSSDGEVGRSSNQASEAGTRSEKHAESYAQYRAPDEYYTTRENLHFRATQHAKETGISYQKAYWKIKKQEFLENMRVNEPERWNARQAKKQKQSSTQKQAGTRSQEQHESTDQHNRSSTQVESYPYQQATKENIHFRAVQQAKETGKSYQKVYWKIKKEAFLENMRANDPERYNARHKNQIDPKKKIYIYTGKTKGKYNRLLKLRREGKITPSQRLELAQETKKWTKSQSKDLHVFGYYCKTQIEMNLTCFVLLLLWCSHAFCNAFVLQHFHERGYRPECLVKRADLDLNKSPAAESSSDEDGTRSPAQPSEARAGVRPQVRHESIDQHARSSVKTVAHTDQDSTKDDLYLKARQHAKDTGKSFIKVYWMFKKKALLERMRTNEPERWNSREEHQNAKRKNRKIKRQRSQYANLINLRREGKITPAQRSDQGSEVQPGGNDHHPGPSVHSESHSNHYTADEDFRLKALIYAKETGRSYQKAYWMVKKQAFLENMRNEEPERWNAREEIQGKKRKKNSEKRSQQRKELKRLRREGNATHEQRMQLAHRAEKEYERRKRFRKKAKQAKDSNGVEIDLNLSPQKEETRSVQKTLNAIDPASQSQTKIRPYVRRTYTPRTIKKEYSEGSGARRSRLYRERRRQDPQRLERYLSKEQRKQELNEQQSIQLAEYRRRRSMSKERWNARKKARMENLNEASERKE</sequence>
<feature type="region of interest" description="Disordered" evidence="1">
    <location>
        <begin position="126"/>
        <end position="151"/>
    </location>
</feature>
<feature type="compositionally biased region" description="Basic residues" evidence="1">
    <location>
        <begin position="802"/>
        <end position="813"/>
    </location>
</feature>
<dbReference type="EMBL" id="KZ819606">
    <property type="protein sequence ID" value="PWN32234.1"/>
    <property type="molecule type" value="Genomic_DNA"/>
</dbReference>
<feature type="region of interest" description="Disordered" evidence="1">
    <location>
        <begin position="326"/>
        <end position="349"/>
    </location>
</feature>
<feature type="signal peptide" evidence="2">
    <location>
        <begin position="1"/>
        <end position="20"/>
    </location>
</feature>
<accession>A0A316V4P7</accession>
<evidence type="ECO:0000313" key="4">
    <source>
        <dbReference type="Proteomes" id="UP000245771"/>
    </source>
</evidence>
<feature type="region of interest" description="Disordered" evidence="1">
    <location>
        <begin position="696"/>
        <end position="750"/>
    </location>
</feature>
<evidence type="ECO:0000256" key="2">
    <source>
        <dbReference type="SAM" id="SignalP"/>
    </source>
</evidence>
<feature type="compositionally biased region" description="Basic and acidic residues" evidence="1">
    <location>
        <begin position="845"/>
        <end position="860"/>
    </location>
</feature>
<dbReference type="GeneID" id="37023719"/>
<gene>
    <name evidence="3" type="ORF">FA14DRAFT_192474</name>
</gene>
<dbReference type="RefSeq" id="XP_025352536.1">
    <property type="nucleotide sequence ID" value="XM_025501938.1"/>
</dbReference>
<feature type="compositionally biased region" description="Basic and acidic residues" evidence="1">
    <location>
        <begin position="788"/>
        <end position="801"/>
    </location>
</feature>
<proteinExistence type="predicted"/>
<reference evidence="3 4" key="1">
    <citation type="journal article" date="2018" name="Mol. Biol. Evol.">
        <title>Broad Genomic Sampling Reveals a Smut Pathogenic Ancestry of the Fungal Clade Ustilaginomycotina.</title>
        <authorList>
            <person name="Kijpornyongpan T."/>
            <person name="Mondo S.J."/>
            <person name="Barry K."/>
            <person name="Sandor L."/>
            <person name="Lee J."/>
            <person name="Lipzen A."/>
            <person name="Pangilinan J."/>
            <person name="LaButti K."/>
            <person name="Hainaut M."/>
            <person name="Henrissat B."/>
            <person name="Grigoriev I.V."/>
            <person name="Spatafora J.W."/>
            <person name="Aime M.C."/>
        </authorList>
    </citation>
    <scope>NUCLEOTIDE SEQUENCE [LARGE SCALE GENOMIC DNA]</scope>
    <source>
        <strain evidence="3 4">MCA 3882</strain>
    </source>
</reference>
<feature type="region of interest" description="Disordered" evidence="1">
    <location>
        <begin position="488"/>
        <end position="528"/>
    </location>
</feature>
<name>A0A316V4P7_9BASI</name>
<organism evidence="3 4">
    <name type="scientific">Meira miltonrushii</name>
    <dbReference type="NCBI Taxonomy" id="1280837"/>
    <lineage>
        <taxon>Eukaryota</taxon>
        <taxon>Fungi</taxon>
        <taxon>Dikarya</taxon>
        <taxon>Basidiomycota</taxon>
        <taxon>Ustilaginomycotina</taxon>
        <taxon>Exobasidiomycetes</taxon>
        <taxon>Exobasidiales</taxon>
        <taxon>Brachybasidiaceae</taxon>
        <taxon>Meira</taxon>
    </lineage>
</organism>
<dbReference type="Proteomes" id="UP000245771">
    <property type="component" value="Unassembled WGS sequence"/>
</dbReference>
<keyword evidence="4" id="KW-1185">Reference proteome</keyword>
<feature type="compositionally biased region" description="Polar residues" evidence="1">
    <location>
        <begin position="238"/>
        <end position="255"/>
    </location>
</feature>
<feature type="compositionally biased region" description="Basic and acidic residues" evidence="1">
    <location>
        <begin position="901"/>
        <end position="915"/>
    </location>
</feature>
<protein>
    <recommendedName>
        <fullName evidence="5">Trichohyalin</fullName>
    </recommendedName>
</protein>
<evidence type="ECO:0000256" key="1">
    <source>
        <dbReference type="SAM" id="MobiDB-lite"/>
    </source>
</evidence>
<feature type="compositionally biased region" description="Basic and acidic residues" evidence="1">
    <location>
        <begin position="726"/>
        <end position="735"/>
    </location>
</feature>
<feature type="region of interest" description="Disordered" evidence="1">
    <location>
        <begin position="371"/>
        <end position="438"/>
    </location>
</feature>
<feature type="compositionally biased region" description="Basic and acidic residues" evidence="1">
    <location>
        <begin position="510"/>
        <end position="520"/>
    </location>
</feature>
<dbReference type="InParanoid" id="A0A316V4P7"/>
<feature type="region of interest" description="Disordered" evidence="1">
    <location>
        <begin position="187"/>
        <end position="277"/>
    </location>
</feature>
<feature type="compositionally biased region" description="Polar residues" evidence="1">
    <location>
        <begin position="404"/>
        <end position="423"/>
    </location>
</feature>
<feature type="compositionally biased region" description="Basic and acidic residues" evidence="1">
    <location>
        <begin position="937"/>
        <end position="959"/>
    </location>
</feature>
<keyword evidence="2" id="KW-0732">Signal</keyword>
<feature type="region of interest" description="Disordered" evidence="1">
    <location>
        <begin position="901"/>
        <end position="1047"/>
    </location>
</feature>
<feature type="chain" id="PRO_5016263820" description="Trichohyalin" evidence="2">
    <location>
        <begin position="21"/>
        <end position="1103"/>
    </location>
</feature>
<feature type="compositionally biased region" description="Basic and acidic residues" evidence="1">
    <location>
        <begin position="1079"/>
        <end position="1103"/>
    </location>
</feature>
<feature type="region of interest" description="Disordered" evidence="1">
    <location>
        <begin position="788"/>
        <end position="860"/>
    </location>
</feature>